<feature type="non-terminal residue" evidence="1">
    <location>
        <position position="115"/>
    </location>
</feature>
<name>A0A544Y802_9ACTN</name>
<sequence>MSDADLEVVVSRVRAAYPWIAAIVFGPEEDDDTGLCPGIAPHPAVPRPGHVKLLWCAESPGRGRVLAHTCACRMTWFELLSYGGVYRIRRNTVPRPDVPAVSYAGGWRRPEASDR</sequence>
<protein>
    <submittedName>
        <fullName evidence="1">Uncharacterized protein</fullName>
    </submittedName>
</protein>
<gene>
    <name evidence="1" type="ORF">FLX08_35605</name>
</gene>
<organism evidence="1 2">
    <name type="scientific">Microbispora hainanensis</name>
    <dbReference type="NCBI Taxonomy" id="568844"/>
    <lineage>
        <taxon>Bacteria</taxon>
        <taxon>Bacillati</taxon>
        <taxon>Actinomycetota</taxon>
        <taxon>Actinomycetes</taxon>
        <taxon>Streptosporangiales</taxon>
        <taxon>Streptosporangiaceae</taxon>
        <taxon>Microbispora</taxon>
    </lineage>
</organism>
<accession>A0A544Y802</accession>
<dbReference type="RefSeq" id="WP_142624662.1">
    <property type="nucleotide sequence ID" value="NZ_VIRM01000067.1"/>
</dbReference>
<dbReference type="EMBL" id="VIRM01000067">
    <property type="protein sequence ID" value="TQS12896.1"/>
    <property type="molecule type" value="Genomic_DNA"/>
</dbReference>
<evidence type="ECO:0000313" key="1">
    <source>
        <dbReference type="EMBL" id="TQS12896.1"/>
    </source>
</evidence>
<dbReference type="AlphaFoldDB" id="A0A544Y802"/>
<comment type="caution">
    <text evidence="1">The sequence shown here is derived from an EMBL/GenBank/DDBJ whole genome shotgun (WGS) entry which is preliminary data.</text>
</comment>
<evidence type="ECO:0000313" key="2">
    <source>
        <dbReference type="Proteomes" id="UP000316541"/>
    </source>
</evidence>
<proteinExistence type="predicted"/>
<dbReference type="Proteomes" id="UP000316541">
    <property type="component" value="Unassembled WGS sequence"/>
</dbReference>
<reference evidence="1 2" key="1">
    <citation type="submission" date="2019-07" db="EMBL/GenBank/DDBJ databases">
        <title>Microbispora hainanensis DSM 45428.</title>
        <authorList>
            <person name="Thawai C."/>
        </authorList>
    </citation>
    <scope>NUCLEOTIDE SEQUENCE [LARGE SCALE GENOMIC DNA]</scope>
    <source>
        <strain evidence="1 2">DSM 45428</strain>
    </source>
</reference>